<dbReference type="RefSeq" id="XP_007766111.1">
    <property type="nucleotide sequence ID" value="XM_007767921.1"/>
</dbReference>
<feature type="domain" description="DUF7918" evidence="2">
    <location>
        <begin position="7"/>
        <end position="211"/>
    </location>
</feature>
<comment type="caution">
    <text evidence="3">The sequence shown here is derived from an EMBL/GenBank/DDBJ whole genome shotgun (WGS) entry which is preliminary data.</text>
</comment>
<dbReference type="PANTHER" id="PTHR36223">
    <property type="entry name" value="BETA-LACTAMASE-TYPE TRANSPEPTIDASE FOLD DOMAIN CONTAINING PROTEIN"/>
    <property type="match status" value="1"/>
</dbReference>
<dbReference type="GeneID" id="19204933"/>
<dbReference type="OMA" id="RTISCWI"/>
<evidence type="ECO:0000313" key="4">
    <source>
        <dbReference type="Proteomes" id="UP000053558"/>
    </source>
</evidence>
<dbReference type="EMBL" id="JH711575">
    <property type="protein sequence ID" value="EIW84402.1"/>
    <property type="molecule type" value="Genomic_DNA"/>
</dbReference>
<evidence type="ECO:0000256" key="1">
    <source>
        <dbReference type="SAM" id="MobiDB-lite"/>
    </source>
</evidence>
<organism evidence="3 4">
    <name type="scientific">Coniophora puteana (strain RWD-64-598)</name>
    <name type="common">Brown rot fungus</name>
    <dbReference type="NCBI Taxonomy" id="741705"/>
    <lineage>
        <taxon>Eukaryota</taxon>
        <taxon>Fungi</taxon>
        <taxon>Dikarya</taxon>
        <taxon>Basidiomycota</taxon>
        <taxon>Agaricomycotina</taxon>
        <taxon>Agaricomycetes</taxon>
        <taxon>Agaricomycetidae</taxon>
        <taxon>Boletales</taxon>
        <taxon>Coniophorineae</taxon>
        <taxon>Coniophoraceae</taxon>
        <taxon>Coniophora</taxon>
    </lineage>
</organism>
<dbReference type="Pfam" id="PF25534">
    <property type="entry name" value="DUF7918"/>
    <property type="match status" value="1"/>
</dbReference>
<dbReference type="Proteomes" id="UP000053558">
    <property type="component" value="Unassembled WGS sequence"/>
</dbReference>
<accession>A0A5M3MZ32</accession>
<dbReference type="OrthoDB" id="3364132at2759"/>
<sequence length="308" mass="34255">MRVGDFSASVLVDGSPLDEFDVVVDEEKLSATCYVPSEAGKKFSVRWKCWEEIRTMESGGYISVDDITCKTGNVVRTGILGTSDTKERSGISLDRETTQDFVFSNVKLTDDEAYLRTHGLEKVGEIKLTIKRGISALKTVPMLYNNGVKEFEPVNEKLGKTMVHRVGFGKQRKRSIPREGWHFSASTDPFIYFIFRYRPLDVLQAQGIAPRATPASERESSVAVDAAPEDVPETSNDVPSQQPGLSDISTRMLDARIKALKDELAQLEALRNPAIAAKVKEEPAERPAKRVKREHGRSAIPIEVIELD</sequence>
<dbReference type="KEGG" id="cput:CONPUDRAFT_163544"/>
<feature type="region of interest" description="Disordered" evidence="1">
    <location>
        <begin position="211"/>
        <end position="246"/>
    </location>
</feature>
<name>A0A5M3MZ32_CONPW</name>
<evidence type="ECO:0000259" key="2">
    <source>
        <dbReference type="Pfam" id="PF25534"/>
    </source>
</evidence>
<evidence type="ECO:0000313" key="3">
    <source>
        <dbReference type="EMBL" id="EIW84402.1"/>
    </source>
</evidence>
<proteinExistence type="predicted"/>
<gene>
    <name evidence="3" type="ORF">CONPUDRAFT_163544</name>
</gene>
<keyword evidence="4" id="KW-1185">Reference proteome</keyword>
<dbReference type="PANTHER" id="PTHR36223:SF1">
    <property type="entry name" value="TRANSCRIPTION ELONGATION FACTOR EAF N-TERMINAL DOMAIN-CONTAINING PROTEIN"/>
    <property type="match status" value="1"/>
</dbReference>
<reference evidence="4" key="1">
    <citation type="journal article" date="2012" name="Science">
        <title>The Paleozoic origin of enzymatic lignin decomposition reconstructed from 31 fungal genomes.</title>
        <authorList>
            <person name="Floudas D."/>
            <person name="Binder M."/>
            <person name="Riley R."/>
            <person name="Barry K."/>
            <person name="Blanchette R.A."/>
            <person name="Henrissat B."/>
            <person name="Martinez A.T."/>
            <person name="Otillar R."/>
            <person name="Spatafora J.W."/>
            <person name="Yadav J.S."/>
            <person name="Aerts A."/>
            <person name="Benoit I."/>
            <person name="Boyd A."/>
            <person name="Carlson A."/>
            <person name="Copeland A."/>
            <person name="Coutinho P.M."/>
            <person name="de Vries R.P."/>
            <person name="Ferreira P."/>
            <person name="Findley K."/>
            <person name="Foster B."/>
            <person name="Gaskell J."/>
            <person name="Glotzer D."/>
            <person name="Gorecki P."/>
            <person name="Heitman J."/>
            <person name="Hesse C."/>
            <person name="Hori C."/>
            <person name="Igarashi K."/>
            <person name="Jurgens J.A."/>
            <person name="Kallen N."/>
            <person name="Kersten P."/>
            <person name="Kohler A."/>
            <person name="Kuees U."/>
            <person name="Kumar T.K.A."/>
            <person name="Kuo A."/>
            <person name="LaButti K."/>
            <person name="Larrondo L.F."/>
            <person name="Lindquist E."/>
            <person name="Ling A."/>
            <person name="Lombard V."/>
            <person name="Lucas S."/>
            <person name="Lundell T."/>
            <person name="Martin R."/>
            <person name="McLaughlin D.J."/>
            <person name="Morgenstern I."/>
            <person name="Morin E."/>
            <person name="Murat C."/>
            <person name="Nagy L.G."/>
            <person name="Nolan M."/>
            <person name="Ohm R.A."/>
            <person name="Patyshakuliyeva A."/>
            <person name="Rokas A."/>
            <person name="Ruiz-Duenas F.J."/>
            <person name="Sabat G."/>
            <person name="Salamov A."/>
            <person name="Samejima M."/>
            <person name="Schmutz J."/>
            <person name="Slot J.C."/>
            <person name="St John F."/>
            <person name="Stenlid J."/>
            <person name="Sun H."/>
            <person name="Sun S."/>
            <person name="Syed K."/>
            <person name="Tsang A."/>
            <person name="Wiebenga A."/>
            <person name="Young D."/>
            <person name="Pisabarro A."/>
            <person name="Eastwood D.C."/>
            <person name="Martin F."/>
            <person name="Cullen D."/>
            <person name="Grigoriev I.V."/>
            <person name="Hibbett D.S."/>
        </authorList>
    </citation>
    <scope>NUCLEOTIDE SEQUENCE [LARGE SCALE GENOMIC DNA]</scope>
    <source>
        <strain evidence="4">RWD-64-598 SS2</strain>
    </source>
</reference>
<dbReference type="AlphaFoldDB" id="A0A5M3MZ32"/>
<dbReference type="InterPro" id="IPR057678">
    <property type="entry name" value="DUF7918"/>
</dbReference>
<protein>
    <recommendedName>
        <fullName evidence="2">DUF7918 domain-containing protein</fullName>
    </recommendedName>
</protein>
<feature type="compositionally biased region" description="Polar residues" evidence="1">
    <location>
        <begin position="233"/>
        <end position="246"/>
    </location>
</feature>